<dbReference type="AlphaFoldDB" id="A0A655YI38"/>
<name>A0A655YI38_VIBCL</name>
<organism evidence="1 2">
    <name type="scientific">Vibrio cholerae</name>
    <dbReference type="NCBI Taxonomy" id="666"/>
    <lineage>
        <taxon>Bacteria</taxon>
        <taxon>Pseudomonadati</taxon>
        <taxon>Pseudomonadota</taxon>
        <taxon>Gammaproteobacteria</taxon>
        <taxon>Vibrionales</taxon>
        <taxon>Vibrionaceae</taxon>
        <taxon>Vibrio</taxon>
    </lineage>
</organism>
<gene>
    <name evidence="1" type="ORF">ERS013200_01294</name>
</gene>
<protein>
    <submittedName>
        <fullName evidence="1">Uncharacterized protein</fullName>
    </submittedName>
</protein>
<dbReference type="EMBL" id="CWQY01000006">
    <property type="protein sequence ID" value="CSC38982.1"/>
    <property type="molecule type" value="Genomic_DNA"/>
</dbReference>
<reference evidence="1 2" key="1">
    <citation type="submission" date="2015-07" db="EMBL/GenBank/DDBJ databases">
        <authorList>
            <consortium name="Pathogen Informatics"/>
        </authorList>
    </citation>
    <scope>NUCLEOTIDE SEQUENCE [LARGE SCALE GENOMIC DNA]</scope>
    <source>
        <strain evidence="1 2">A316</strain>
    </source>
</reference>
<proteinExistence type="predicted"/>
<evidence type="ECO:0000313" key="1">
    <source>
        <dbReference type="EMBL" id="CSC38982.1"/>
    </source>
</evidence>
<dbReference type="Proteomes" id="UP000041770">
    <property type="component" value="Unassembled WGS sequence"/>
</dbReference>
<evidence type="ECO:0000313" key="2">
    <source>
        <dbReference type="Proteomes" id="UP000041770"/>
    </source>
</evidence>
<accession>A0A655YI38</accession>
<sequence>MYAATFGFGNHSVLFSIDVRFFSPKERTIRFNNMTSYRAIFDVSRCINVFSIVKPITFNPIDTLYDAIERGVC</sequence>